<evidence type="ECO:0000313" key="2">
    <source>
        <dbReference type="Proteomes" id="UP001519460"/>
    </source>
</evidence>
<evidence type="ECO:0000313" key="1">
    <source>
        <dbReference type="EMBL" id="KAK7445984.1"/>
    </source>
</evidence>
<accession>A0ABD0J0V5</accession>
<dbReference type="Proteomes" id="UP001519460">
    <property type="component" value="Unassembled WGS sequence"/>
</dbReference>
<feature type="non-terminal residue" evidence="1">
    <location>
        <position position="1"/>
    </location>
</feature>
<protein>
    <submittedName>
        <fullName evidence="1">Uncharacterized protein</fullName>
    </submittedName>
</protein>
<gene>
    <name evidence="1" type="ORF">BaRGS_00040299</name>
</gene>
<reference evidence="1 2" key="1">
    <citation type="journal article" date="2023" name="Sci. Data">
        <title>Genome assembly of the Korean intertidal mud-creeper Batillaria attramentaria.</title>
        <authorList>
            <person name="Patra A.K."/>
            <person name="Ho P.T."/>
            <person name="Jun S."/>
            <person name="Lee S.J."/>
            <person name="Kim Y."/>
            <person name="Won Y.J."/>
        </authorList>
    </citation>
    <scope>NUCLEOTIDE SEQUENCE [LARGE SCALE GENOMIC DNA]</scope>
    <source>
        <strain evidence="1">Wonlab-2016</strain>
    </source>
</reference>
<proteinExistence type="predicted"/>
<name>A0ABD0J0V5_9CAEN</name>
<keyword evidence="2" id="KW-1185">Reference proteome</keyword>
<comment type="caution">
    <text evidence="1">The sequence shown here is derived from an EMBL/GenBank/DDBJ whole genome shotgun (WGS) entry which is preliminary data.</text>
</comment>
<dbReference type="AlphaFoldDB" id="A0ABD0J0V5"/>
<sequence>VPDPDVRLADLFELMEEAVREGATMHVQEYNLQQTSLEQVFLLFTCKQRAPITLPSMFSFACCGGNTTAAAVGGGTTS</sequence>
<dbReference type="EMBL" id="JACVVK020000788">
    <property type="protein sequence ID" value="KAK7445984.1"/>
    <property type="molecule type" value="Genomic_DNA"/>
</dbReference>
<organism evidence="1 2">
    <name type="scientific">Batillaria attramentaria</name>
    <dbReference type="NCBI Taxonomy" id="370345"/>
    <lineage>
        <taxon>Eukaryota</taxon>
        <taxon>Metazoa</taxon>
        <taxon>Spiralia</taxon>
        <taxon>Lophotrochozoa</taxon>
        <taxon>Mollusca</taxon>
        <taxon>Gastropoda</taxon>
        <taxon>Caenogastropoda</taxon>
        <taxon>Sorbeoconcha</taxon>
        <taxon>Cerithioidea</taxon>
        <taxon>Batillariidae</taxon>
        <taxon>Batillaria</taxon>
    </lineage>
</organism>